<dbReference type="InterPro" id="IPR055578">
    <property type="entry name" value="DUF7154"/>
</dbReference>
<dbReference type="STRING" id="1611254.A0A2G5SXQ5"/>
<reference evidence="4" key="1">
    <citation type="submission" date="2017-10" db="EMBL/GenBank/DDBJ databases">
        <title>Rapid genome shrinkage in a self-fertile nematode reveals novel sperm competition proteins.</title>
        <authorList>
            <person name="Yin D."/>
            <person name="Schwarz E.M."/>
            <person name="Thomas C.G."/>
            <person name="Felde R.L."/>
            <person name="Korf I.F."/>
            <person name="Cutter A.D."/>
            <person name="Schartner C.M."/>
            <person name="Ralston E.J."/>
            <person name="Meyer B.J."/>
            <person name="Haag E.S."/>
        </authorList>
    </citation>
    <scope>NUCLEOTIDE SEQUENCE [LARGE SCALE GENOMIC DNA]</scope>
    <source>
        <strain evidence="4">JU1422</strain>
    </source>
</reference>
<organism evidence="3 4">
    <name type="scientific">Caenorhabditis nigoni</name>
    <dbReference type="NCBI Taxonomy" id="1611254"/>
    <lineage>
        <taxon>Eukaryota</taxon>
        <taxon>Metazoa</taxon>
        <taxon>Ecdysozoa</taxon>
        <taxon>Nematoda</taxon>
        <taxon>Chromadorea</taxon>
        <taxon>Rhabditida</taxon>
        <taxon>Rhabditina</taxon>
        <taxon>Rhabditomorpha</taxon>
        <taxon>Rhabditoidea</taxon>
        <taxon>Rhabditidae</taxon>
        <taxon>Peloderinae</taxon>
        <taxon>Caenorhabditis</taxon>
    </lineage>
</organism>
<dbReference type="PANTHER" id="PTHR23062:SF3">
    <property type="entry name" value="ANF_RECEPTOR DOMAIN-CONTAINING PROTEIN-RELATED"/>
    <property type="match status" value="1"/>
</dbReference>
<dbReference type="EMBL" id="PDUG01000006">
    <property type="protein sequence ID" value="PIC19768.1"/>
    <property type="molecule type" value="Genomic_DNA"/>
</dbReference>
<comment type="caution">
    <text evidence="3">The sequence shown here is derived from an EMBL/GenBank/DDBJ whole genome shotgun (WGS) entry which is preliminary data.</text>
</comment>
<sequence length="355" mass="40319">MFKKNVPIIFLTKLAIVRILVVYDDTSCSPTTEPQTFLFAYSNDFSSKTVLDTWKAFSTLPTFNSFYGSVRFDTENLDIHFNTNIRKVNSTIANDLPNPNQGFENSTTGSNAFDAIEKFFNNTQAPVCGSIILILLKRYPNEADSSRLVSIIRSHHAIVHVITSSTPSRGSQTKAMYSVATRTNGMGAFEPDEHFWDYYYLKDIGDAFKKKKKLPTGIFIFQAVGWFPISGTLYPVYATTIQVSGKGKKTLPDFYPSITGSYLIAITYQDHVPDNSFRSFNLHFFNPGDSGNFKSYPHGSSDLWDDGNYIAQSFWFLNLDYKMTLDYNYSGHNVQNLQIRVYSSFESSNWLPYND</sequence>
<gene>
    <name evidence="3" type="primary">Cnig_chr_X.g25190</name>
    <name evidence="3" type="ORF">B9Z55_025190</name>
</gene>
<dbReference type="Proteomes" id="UP000230233">
    <property type="component" value="Chromosome X"/>
</dbReference>
<keyword evidence="1" id="KW-0732">Signal</keyword>
<evidence type="ECO:0000313" key="3">
    <source>
        <dbReference type="EMBL" id="PIC19768.1"/>
    </source>
</evidence>
<evidence type="ECO:0000256" key="1">
    <source>
        <dbReference type="SAM" id="SignalP"/>
    </source>
</evidence>
<feature type="domain" description="DUF7154" evidence="2">
    <location>
        <begin position="239"/>
        <end position="344"/>
    </location>
</feature>
<keyword evidence="4" id="KW-1185">Reference proteome</keyword>
<evidence type="ECO:0000313" key="4">
    <source>
        <dbReference type="Proteomes" id="UP000230233"/>
    </source>
</evidence>
<name>A0A2G5SXQ5_9PELO</name>
<protein>
    <recommendedName>
        <fullName evidence="2">DUF7154 domain-containing protein</fullName>
    </recommendedName>
</protein>
<proteinExistence type="predicted"/>
<feature type="signal peptide" evidence="1">
    <location>
        <begin position="1"/>
        <end position="28"/>
    </location>
</feature>
<evidence type="ECO:0000259" key="2">
    <source>
        <dbReference type="Pfam" id="PF23673"/>
    </source>
</evidence>
<accession>A0A2G5SXQ5</accession>
<dbReference type="GO" id="GO:0045087">
    <property type="term" value="P:innate immune response"/>
    <property type="evidence" value="ECO:0007669"/>
    <property type="project" value="TreeGrafter"/>
</dbReference>
<feature type="chain" id="PRO_5013761277" description="DUF7154 domain-containing protein" evidence="1">
    <location>
        <begin position="29"/>
        <end position="355"/>
    </location>
</feature>
<dbReference type="OrthoDB" id="5850216at2759"/>
<dbReference type="AlphaFoldDB" id="A0A2G5SXQ5"/>
<dbReference type="PANTHER" id="PTHR23062">
    <property type="entry name" value="HYPOTHETICAL PROTEIN C.ELEGANS"/>
    <property type="match status" value="1"/>
</dbReference>
<dbReference type="Pfam" id="PF23673">
    <property type="entry name" value="DUF7154"/>
    <property type="match status" value="1"/>
</dbReference>